<keyword evidence="1" id="KW-1133">Transmembrane helix</keyword>
<evidence type="ECO:0000313" key="3">
    <source>
        <dbReference type="Proteomes" id="UP001281003"/>
    </source>
</evidence>
<evidence type="ECO:0000256" key="1">
    <source>
        <dbReference type="SAM" id="Phobius"/>
    </source>
</evidence>
<dbReference type="EMBL" id="JAUTDP010000012">
    <property type="protein sequence ID" value="KAK3392093.1"/>
    <property type="molecule type" value="Genomic_DNA"/>
</dbReference>
<sequence length="176" mass="20459">MIQLHDSRTQKITFQEEPNETGLYEPSILLDRRAVPHRASHTTGHSRNTKKKPYFFHLPSGPIVAFFSRREVTWYIGVARAHNCVIPSTTEHFCYQMPCGLLLDRETGKGLGPMGYLLPYLLFVITSLFFFQNRITLFHLIPHLHDEALPSDVFTPFFEHPFNTEERNTPRHIPNL</sequence>
<reference evidence="2" key="1">
    <citation type="journal article" date="2023" name="Mol. Phylogenet. Evol.">
        <title>Genome-scale phylogeny and comparative genomics of the fungal order Sordariales.</title>
        <authorList>
            <person name="Hensen N."/>
            <person name="Bonometti L."/>
            <person name="Westerberg I."/>
            <person name="Brannstrom I.O."/>
            <person name="Guillou S."/>
            <person name="Cros-Aarteil S."/>
            <person name="Calhoun S."/>
            <person name="Haridas S."/>
            <person name="Kuo A."/>
            <person name="Mondo S."/>
            <person name="Pangilinan J."/>
            <person name="Riley R."/>
            <person name="LaButti K."/>
            <person name="Andreopoulos B."/>
            <person name="Lipzen A."/>
            <person name="Chen C."/>
            <person name="Yan M."/>
            <person name="Daum C."/>
            <person name="Ng V."/>
            <person name="Clum A."/>
            <person name="Steindorff A."/>
            <person name="Ohm R.A."/>
            <person name="Martin F."/>
            <person name="Silar P."/>
            <person name="Natvig D.O."/>
            <person name="Lalanne C."/>
            <person name="Gautier V."/>
            <person name="Ament-Velasquez S.L."/>
            <person name="Kruys A."/>
            <person name="Hutchinson M.I."/>
            <person name="Powell A.J."/>
            <person name="Barry K."/>
            <person name="Miller A.N."/>
            <person name="Grigoriev I.V."/>
            <person name="Debuchy R."/>
            <person name="Gladieux P."/>
            <person name="Hiltunen Thoren M."/>
            <person name="Johannesson H."/>
        </authorList>
    </citation>
    <scope>NUCLEOTIDE SEQUENCE</scope>
    <source>
        <strain evidence="2">FGSC 1904</strain>
    </source>
</reference>
<reference evidence="2" key="2">
    <citation type="submission" date="2023-07" db="EMBL/GenBank/DDBJ databases">
        <authorList>
            <consortium name="Lawrence Berkeley National Laboratory"/>
            <person name="Haridas S."/>
            <person name="Hensen N."/>
            <person name="Bonometti L."/>
            <person name="Westerberg I."/>
            <person name="Brannstrom I.O."/>
            <person name="Guillou S."/>
            <person name="Cros-Aarteil S."/>
            <person name="Calhoun S."/>
            <person name="Kuo A."/>
            <person name="Mondo S."/>
            <person name="Pangilinan J."/>
            <person name="Riley R."/>
            <person name="LaButti K."/>
            <person name="Andreopoulos B."/>
            <person name="Lipzen A."/>
            <person name="Chen C."/>
            <person name="Yanf M."/>
            <person name="Daum C."/>
            <person name="Ng V."/>
            <person name="Clum A."/>
            <person name="Steindorff A."/>
            <person name="Ohm R."/>
            <person name="Martin F."/>
            <person name="Silar P."/>
            <person name="Natvig D."/>
            <person name="Lalanne C."/>
            <person name="Gautier V."/>
            <person name="Ament-velasquez S.L."/>
            <person name="Kruys A."/>
            <person name="Hutchinson M.I."/>
            <person name="Powell A.J."/>
            <person name="Barry K."/>
            <person name="Miller A.N."/>
            <person name="Grigoriev I.V."/>
            <person name="Debuchy R."/>
            <person name="Gladieux P."/>
            <person name="Thoren M.H."/>
            <person name="Johannesson H."/>
        </authorList>
    </citation>
    <scope>NUCLEOTIDE SEQUENCE</scope>
    <source>
        <strain evidence="2">FGSC 1904</strain>
    </source>
</reference>
<organism evidence="2 3">
    <name type="scientific">Sordaria brevicollis</name>
    <dbReference type="NCBI Taxonomy" id="83679"/>
    <lineage>
        <taxon>Eukaryota</taxon>
        <taxon>Fungi</taxon>
        <taxon>Dikarya</taxon>
        <taxon>Ascomycota</taxon>
        <taxon>Pezizomycotina</taxon>
        <taxon>Sordariomycetes</taxon>
        <taxon>Sordariomycetidae</taxon>
        <taxon>Sordariales</taxon>
        <taxon>Sordariaceae</taxon>
        <taxon>Sordaria</taxon>
    </lineage>
</organism>
<name>A0AAE0U5S7_SORBR</name>
<feature type="transmembrane region" description="Helical" evidence="1">
    <location>
        <begin position="111"/>
        <end position="131"/>
    </location>
</feature>
<evidence type="ECO:0000313" key="2">
    <source>
        <dbReference type="EMBL" id="KAK3392093.1"/>
    </source>
</evidence>
<dbReference type="Proteomes" id="UP001281003">
    <property type="component" value="Unassembled WGS sequence"/>
</dbReference>
<comment type="caution">
    <text evidence="2">The sequence shown here is derived from an EMBL/GenBank/DDBJ whole genome shotgun (WGS) entry which is preliminary data.</text>
</comment>
<accession>A0AAE0U5S7</accession>
<keyword evidence="3" id="KW-1185">Reference proteome</keyword>
<protein>
    <submittedName>
        <fullName evidence="2">Uncharacterized protein</fullName>
    </submittedName>
</protein>
<dbReference type="AlphaFoldDB" id="A0AAE0U5S7"/>
<gene>
    <name evidence="2" type="ORF">B0T20DRAFT_73599</name>
</gene>
<keyword evidence="1" id="KW-0472">Membrane</keyword>
<keyword evidence="1" id="KW-0812">Transmembrane</keyword>
<proteinExistence type="predicted"/>